<dbReference type="InterPro" id="IPR011009">
    <property type="entry name" value="Kinase-like_dom_sf"/>
</dbReference>
<accession>A0A9P5Z304</accession>
<dbReference type="Proteomes" id="UP000807469">
    <property type="component" value="Unassembled WGS sequence"/>
</dbReference>
<feature type="domain" description="Fungal-type protein kinase" evidence="1">
    <location>
        <begin position="168"/>
        <end position="524"/>
    </location>
</feature>
<dbReference type="EMBL" id="MU155224">
    <property type="protein sequence ID" value="KAF9478880.1"/>
    <property type="molecule type" value="Genomic_DNA"/>
</dbReference>
<dbReference type="Pfam" id="PF17667">
    <property type="entry name" value="Pkinase_fungal"/>
    <property type="match status" value="1"/>
</dbReference>
<dbReference type="OrthoDB" id="5584477at2759"/>
<name>A0A9P5Z304_9AGAR</name>
<evidence type="ECO:0000259" key="1">
    <source>
        <dbReference type="Pfam" id="PF17667"/>
    </source>
</evidence>
<evidence type="ECO:0000313" key="2">
    <source>
        <dbReference type="EMBL" id="KAF9478880.1"/>
    </source>
</evidence>
<evidence type="ECO:0000313" key="3">
    <source>
        <dbReference type="Proteomes" id="UP000807469"/>
    </source>
</evidence>
<dbReference type="SUPFAM" id="SSF56112">
    <property type="entry name" value="Protein kinase-like (PK-like)"/>
    <property type="match status" value="1"/>
</dbReference>
<proteinExistence type="predicted"/>
<organism evidence="2 3">
    <name type="scientific">Pholiota conissans</name>
    <dbReference type="NCBI Taxonomy" id="109636"/>
    <lineage>
        <taxon>Eukaryota</taxon>
        <taxon>Fungi</taxon>
        <taxon>Dikarya</taxon>
        <taxon>Basidiomycota</taxon>
        <taxon>Agaricomycotina</taxon>
        <taxon>Agaricomycetes</taxon>
        <taxon>Agaricomycetidae</taxon>
        <taxon>Agaricales</taxon>
        <taxon>Agaricineae</taxon>
        <taxon>Strophariaceae</taxon>
        <taxon>Pholiota</taxon>
    </lineage>
</organism>
<protein>
    <recommendedName>
        <fullName evidence="1">Fungal-type protein kinase domain-containing protein</fullName>
    </recommendedName>
</protein>
<gene>
    <name evidence="2" type="ORF">BDN70DRAFT_895349</name>
</gene>
<dbReference type="PANTHER" id="PTHR38248">
    <property type="entry name" value="FUNK1 6"/>
    <property type="match status" value="1"/>
</dbReference>
<comment type="caution">
    <text evidence="2">The sequence shown here is derived from an EMBL/GenBank/DDBJ whole genome shotgun (WGS) entry which is preliminary data.</text>
</comment>
<sequence length="620" mass="70983">MFNVFSRKRSFLFGRTPWRTWHPSSVNFAGDSFGPETETGGVVSRDEYDSVHYNIETAGYHKWMLRNAPNGEKWIPSTEMDAELESMLAQCGDFYDDTKQQWDLGTNLEGLGLVRGYRRLLDKLLPLCAPQGCSDMFVASRCLSDVRNPAHFFKSAPLIALCRNPNSTISNTEGGYHNLVAPVEIVSERSVADFGKVRDQLGIYARRCMMHRPQLQSVNCLFFAKDALYVYVFDRNGYHVTMSIRIHEQPKEFLFALYCVSQSEYSPDTIFWENGIQRLLITDAESSTQCLFDVECILHVSPSICGPSTACWAVRSTNTKELLYFKRTFVHATSRDESEGKILNNIHGIEGLTELVAYTDDLIGYKFDDDPYECTDIDESPLSQYSKLLKHSRRHRSVITEYLARDISECSTELGLLYILRDAVRAHKELWELGMCHRDISVGNIRIRESPYLGWKGVLAGLDKAKPISQVATIVPCLPDCSEKIFFQSMHILRVMSTDTTDKGVFPNYWDDLESFFYVLCYICGKDRSMFRCWVIESDNTALESKMELFSRRIAPSFVKHQYGLVFSQLLEKMRSCLQEHESEWAEFWIDIGILPPPNPLDLKGYELFIAMIDDAIANS</sequence>
<dbReference type="InterPro" id="IPR040976">
    <property type="entry name" value="Pkinase_fungal"/>
</dbReference>
<dbReference type="PANTHER" id="PTHR38248:SF2">
    <property type="entry name" value="FUNK1 11"/>
    <property type="match status" value="1"/>
</dbReference>
<reference evidence="2" key="1">
    <citation type="submission" date="2020-11" db="EMBL/GenBank/DDBJ databases">
        <authorList>
            <consortium name="DOE Joint Genome Institute"/>
            <person name="Ahrendt S."/>
            <person name="Riley R."/>
            <person name="Andreopoulos W."/>
            <person name="Labutti K."/>
            <person name="Pangilinan J."/>
            <person name="Ruiz-Duenas F.J."/>
            <person name="Barrasa J.M."/>
            <person name="Sanchez-Garcia M."/>
            <person name="Camarero S."/>
            <person name="Miyauchi S."/>
            <person name="Serrano A."/>
            <person name="Linde D."/>
            <person name="Babiker R."/>
            <person name="Drula E."/>
            <person name="Ayuso-Fernandez I."/>
            <person name="Pacheco R."/>
            <person name="Padilla G."/>
            <person name="Ferreira P."/>
            <person name="Barriuso J."/>
            <person name="Kellner H."/>
            <person name="Castanera R."/>
            <person name="Alfaro M."/>
            <person name="Ramirez L."/>
            <person name="Pisabarro A.G."/>
            <person name="Kuo A."/>
            <person name="Tritt A."/>
            <person name="Lipzen A."/>
            <person name="He G."/>
            <person name="Yan M."/>
            <person name="Ng V."/>
            <person name="Cullen D."/>
            <person name="Martin F."/>
            <person name="Rosso M.-N."/>
            <person name="Henrissat B."/>
            <person name="Hibbett D."/>
            <person name="Martinez A.T."/>
            <person name="Grigoriev I.V."/>
        </authorList>
    </citation>
    <scope>NUCLEOTIDE SEQUENCE</scope>
    <source>
        <strain evidence="2">CIRM-BRFM 674</strain>
    </source>
</reference>
<keyword evidence="3" id="KW-1185">Reference proteome</keyword>
<dbReference type="AlphaFoldDB" id="A0A9P5Z304"/>